<dbReference type="Gene3D" id="3.40.630.30">
    <property type="match status" value="1"/>
</dbReference>
<feature type="domain" description="N-acetyltransferase" evidence="1">
    <location>
        <begin position="1"/>
        <end position="148"/>
    </location>
</feature>
<reference evidence="2" key="1">
    <citation type="submission" date="2020-08" db="EMBL/GenBank/DDBJ databases">
        <title>Genome public.</title>
        <authorList>
            <person name="Liu C."/>
            <person name="Sun Q."/>
        </authorList>
    </citation>
    <scope>NUCLEOTIDE SEQUENCE</scope>
    <source>
        <strain evidence="2">NSJ-55</strain>
    </source>
</reference>
<dbReference type="SUPFAM" id="SSF55729">
    <property type="entry name" value="Acyl-CoA N-acyltransferases (Nat)"/>
    <property type="match status" value="1"/>
</dbReference>
<evidence type="ECO:0000313" key="3">
    <source>
        <dbReference type="Proteomes" id="UP000652477"/>
    </source>
</evidence>
<proteinExistence type="predicted"/>
<evidence type="ECO:0000259" key="1">
    <source>
        <dbReference type="PROSITE" id="PS51186"/>
    </source>
</evidence>
<dbReference type="Proteomes" id="UP000652477">
    <property type="component" value="Unassembled WGS sequence"/>
</dbReference>
<keyword evidence="3" id="KW-1185">Reference proteome</keyword>
<dbReference type="Pfam" id="PF00583">
    <property type="entry name" value="Acetyltransf_1"/>
    <property type="match status" value="1"/>
</dbReference>
<sequence>MEIRQLNMQNEKEIMEIIKDAFAVDPWYDNWDDEEIFHLYILDVIGNVNSLALGLYEGNELVGVSLGRLKHWFNGTEYCIDDFCIRSSCQGKGAGSLFLKMLRVYGRRKNYKKITLRTKRTASAYEFYKKNGFREIEEDVFFSMECNI</sequence>
<accession>A0A923LH76</accession>
<evidence type="ECO:0000313" key="2">
    <source>
        <dbReference type="EMBL" id="MBC5688690.1"/>
    </source>
</evidence>
<dbReference type="PROSITE" id="PS51186">
    <property type="entry name" value="GNAT"/>
    <property type="match status" value="1"/>
</dbReference>
<dbReference type="InterPro" id="IPR016181">
    <property type="entry name" value="Acyl_CoA_acyltransferase"/>
</dbReference>
<dbReference type="InterPro" id="IPR000182">
    <property type="entry name" value="GNAT_dom"/>
</dbReference>
<dbReference type="AlphaFoldDB" id="A0A923LH76"/>
<protein>
    <submittedName>
        <fullName evidence="2">GNAT family N-acetyltransferase</fullName>
    </submittedName>
</protein>
<dbReference type="CDD" id="cd04301">
    <property type="entry name" value="NAT_SF"/>
    <property type="match status" value="1"/>
</dbReference>
<dbReference type="GO" id="GO:0016747">
    <property type="term" value="F:acyltransferase activity, transferring groups other than amino-acyl groups"/>
    <property type="evidence" value="ECO:0007669"/>
    <property type="project" value="InterPro"/>
</dbReference>
<comment type="caution">
    <text evidence="2">The sequence shown here is derived from an EMBL/GenBank/DDBJ whole genome shotgun (WGS) entry which is preliminary data.</text>
</comment>
<organism evidence="2 3">
    <name type="scientific">Mediterraneibacter hominis</name>
    <dbReference type="NCBI Taxonomy" id="2763054"/>
    <lineage>
        <taxon>Bacteria</taxon>
        <taxon>Bacillati</taxon>
        <taxon>Bacillota</taxon>
        <taxon>Clostridia</taxon>
        <taxon>Lachnospirales</taxon>
        <taxon>Lachnospiraceae</taxon>
        <taxon>Mediterraneibacter</taxon>
    </lineage>
</organism>
<dbReference type="EMBL" id="JACOPF010000001">
    <property type="protein sequence ID" value="MBC5688690.1"/>
    <property type="molecule type" value="Genomic_DNA"/>
</dbReference>
<gene>
    <name evidence="2" type="ORF">H8S37_07060</name>
</gene>
<name>A0A923LH76_9FIRM</name>
<dbReference type="RefSeq" id="WP_186875289.1">
    <property type="nucleotide sequence ID" value="NZ_JACOPF010000001.1"/>
</dbReference>